<proteinExistence type="predicted"/>
<dbReference type="OrthoDB" id="9798632at2"/>
<sequence>MKLRVILTGATGMVGEGVLLECLENPAVAHVLVLSRRPSGRRHPKMTELLHANLQELGPIESQLTGYDACFFCAGISSVGVSKEEYERITHDLTLDFARTLARLNPALTFVYVSGAGTDSTAQSGQHWARVKGRTENELLALPFRRAYMFRPGFMRATPGQRNLLKWYRYIAWLYPLARRLAPAYVSTMQEVGRAMINAASAGAPKPVLEVPDIVALARAQPAAHS</sequence>
<dbReference type="GO" id="GO:0016020">
    <property type="term" value="C:membrane"/>
    <property type="evidence" value="ECO:0007669"/>
    <property type="project" value="UniProtKB-SubCell"/>
</dbReference>
<protein>
    <submittedName>
        <fullName evidence="3">Epimerase</fullName>
    </submittedName>
</protein>
<evidence type="ECO:0000313" key="3">
    <source>
        <dbReference type="EMBL" id="OGX89664.1"/>
    </source>
</evidence>
<dbReference type="PANTHER" id="PTHR14097:SF8">
    <property type="entry name" value="NAD(P)-BINDING DOMAIN-CONTAINING PROTEIN"/>
    <property type="match status" value="1"/>
</dbReference>
<name>A0A1G1TFM1_9BACT</name>
<dbReference type="InterPro" id="IPR001509">
    <property type="entry name" value="Epimerase_deHydtase"/>
</dbReference>
<reference evidence="3 4" key="1">
    <citation type="submission" date="2016-08" db="EMBL/GenBank/DDBJ databases">
        <title>Hymenobacter coccineus sp. nov., Hymenobacter lapidarius sp. nov. and Hymenobacter glacialis sp. nov., isolated from Antarctic soil.</title>
        <authorList>
            <person name="Sedlacek I."/>
            <person name="Kralova S."/>
            <person name="Kyrova K."/>
            <person name="Maslanova I."/>
            <person name="Stankova E."/>
            <person name="Vrbovska V."/>
            <person name="Nemec M."/>
            <person name="Bartak M."/>
            <person name="Svec P."/>
            <person name="Busse H.-J."/>
            <person name="Pantucek R."/>
        </authorList>
    </citation>
    <scope>NUCLEOTIDE SEQUENCE [LARGE SCALE GENOMIC DNA]</scope>
    <source>
        <strain evidence="3 4">CCM 8649</strain>
    </source>
</reference>
<feature type="domain" description="NAD-dependent epimerase/dehydratase" evidence="2">
    <location>
        <begin position="5"/>
        <end position="115"/>
    </location>
</feature>
<dbReference type="InterPro" id="IPR036291">
    <property type="entry name" value="NAD(P)-bd_dom_sf"/>
</dbReference>
<dbReference type="SUPFAM" id="SSF51735">
    <property type="entry name" value="NAD(P)-binding Rossmann-fold domains"/>
    <property type="match status" value="1"/>
</dbReference>
<organism evidence="3 4">
    <name type="scientific">Hymenobacter coccineus</name>
    <dbReference type="NCBI Taxonomy" id="1908235"/>
    <lineage>
        <taxon>Bacteria</taxon>
        <taxon>Pseudomonadati</taxon>
        <taxon>Bacteroidota</taxon>
        <taxon>Cytophagia</taxon>
        <taxon>Cytophagales</taxon>
        <taxon>Hymenobacteraceae</taxon>
        <taxon>Hymenobacter</taxon>
    </lineage>
</organism>
<dbReference type="AlphaFoldDB" id="A0A1G1TFM1"/>
<gene>
    <name evidence="3" type="ORF">BEN49_08635</name>
</gene>
<dbReference type="Gene3D" id="3.40.50.720">
    <property type="entry name" value="NAD(P)-binding Rossmann-like Domain"/>
    <property type="match status" value="1"/>
</dbReference>
<evidence type="ECO:0000313" key="4">
    <source>
        <dbReference type="Proteomes" id="UP000177506"/>
    </source>
</evidence>
<evidence type="ECO:0000256" key="1">
    <source>
        <dbReference type="ARBA" id="ARBA00004370"/>
    </source>
</evidence>
<comment type="caution">
    <text evidence="3">The sequence shown here is derived from an EMBL/GenBank/DDBJ whole genome shotgun (WGS) entry which is preliminary data.</text>
</comment>
<dbReference type="EMBL" id="MDZA01000266">
    <property type="protein sequence ID" value="OGX89664.1"/>
    <property type="molecule type" value="Genomic_DNA"/>
</dbReference>
<keyword evidence="4" id="KW-1185">Reference proteome</keyword>
<dbReference type="Proteomes" id="UP000177506">
    <property type="component" value="Unassembled WGS sequence"/>
</dbReference>
<dbReference type="RefSeq" id="WP_070744631.1">
    <property type="nucleotide sequence ID" value="NZ_MDZA01000266.1"/>
</dbReference>
<accession>A0A1G1TFM1</accession>
<dbReference type="PANTHER" id="PTHR14097">
    <property type="entry name" value="OXIDOREDUCTASE HTATIP2"/>
    <property type="match status" value="1"/>
</dbReference>
<evidence type="ECO:0000259" key="2">
    <source>
        <dbReference type="Pfam" id="PF01370"/>
    </source>
</evidence>
<comment type="subcellular location">
    <subcellularLocation>
        <location evidence="1">Membrane</location>
    </subcellularLocation>
</comment>
<dbReference type="Pfam" id="PF01370">
    <property type="entry name" value="Epimerase"/>
    <property type="match status" value="1"/>
</dbReference>